<dbReference type="InterPro" id="IPR020904">
    <property type="entry name" value="Sc_DH/Rdtase_CS"/>
</dbReference>
<evidence type="ECO:0000256" key="4">
    <source>
        <dbReference type="SAM" id="Phobius"/>
    </source>
</evidence>
<name>A0A1B6LTL9_9HEMI</name>
<dbReference type="PRINTS" id="PR00081">
    <property type="entry name" value="GDHRDH"/>
</dbReference>
<evidence type="ECO:0000256" key="2">
    <source>
        <dbReference type="ARBA" id="ARBA00023002"/>
    </source>
</evidence>
<gene>
    <name evidence="5" type="ORF">g.10737</name>
</gene>
<keyword evidence="4" id="KW-0812">Transmembrane</keyword>
<dbReference type="AlphaFoldDB" id="A0A1B6LTL9"/>
<dbReference type="PROSITE" id="PS00061">
    <property type="entry name" value="ADH_SHORT"/>
    <property type="match status" value="1"/>
</dbReference>
<protein>
    <recommendedName>
        <fullName evidence="6">Short-chain dehydrogenase/reductase family 16C member 6</fullName>
    </recommendedName>
</protein>
<evidence type="ECO:0008006" key="6">
    <source>
        <dbReference type="Google" id="ProtNLM"/>
    </source>
</evidence>
<evidence type="ECO:0000313" key="5">
    <source>
        <dbReference type="EMBL" id="JAT26979.1"/>
    </source>
</evidence>
<dbReference type="SUPFAM" id="SSF51735">
    <property type="entry name" value="NAD(P)-binding Rossmann-fold domains"/>
    <property type="match status" value="1"/>
</dbReference>
<dbReference type="Gene3D" id="3.40.50.720">
    <property type="entry name" value="NAD(P)-binding Rossmann-like Domain"/>
    <property type="match status" value="1"/>
</dbReference>
<comment type="similarity">
    <text evidence="1 3">Belongs to the short-chain dehydrogenases/reductases (SDR) family.</text>
</comment>
<dbReference type="InterPro" id="IPR002347">
    <property type="entry name" value="SDR_fam"/>
</dbReference>
<feature type="transmembrane region" description="Helical" evidence="4">
    <location>
        <begin position="23"/>
        <end position="45"/>
    </location>
</feature>
<dbReference type="GO" id="GO:0016616">
    <property type="term" value="F:oxidoreductase activity, acting on the CH-OH group of donors, NAD or NADP as acceptor"/>
    <property type="evidence" value="ECO:0007669"/>
    <property type="project" value="TreeGrafter"/>
</dbReference>
<dbReference type="InterPro" id="IPR036291">
    <property type="entry name" value="NAD(P)-bd_dom_sf"/>
</dbReference>
<dbReference type="EMBL" id="GEBQ01012998">
    <property type="protein sequence ID" value="JAT26979.1"/>
    <property type="molecule type" value="Transcribed_RNA"/>
</dbReference>
<keyword evidence="4" id="KW-0472">Membrane</keyword>
<reference evidence="5" key="1">
    <citation type="submission" date="2015-11" db="EMBL/GenBank/DDBJ databases">
        <title>De novo transcriptome assembly of four potential Pierce s Disease insect vectors from Arizona vineyards.</title>
        <authorList>
            <person name="Tassone E.E."/>
        </authorList>
    </citation>
    <scope>NUCLEOTIDE SEQUENCE</scope>
</reference>
<proteinExistence type="inferred from homology"/>
<evidence type="ECO:0000256" key="3">
    <source>
        <dbReference type="RuleBase" id="RU000363"/>
    </source>
</evidence>
<accession>A0A1B6LTL9</accession>
<dbReference type="GO" id="GO:0005811">
    <property type="term" value="C:lipid droplet"/>
    <property type="evidence" value="ECO:0007669"/>
    <property type="project" value="TreeGrafter"/>
</dbReference>
<organism evidence="5">
    <name type="scientific">Graphocephala atropunctata</name>
    <dbReference type="NCBI Taxonomy" id="36148"/>
    <lineage>
        <taxon>Eukaryota</taxon>
        <taxon>Metazoa</taxon>
        <taxon>Ecdysozoa</taxon>
        <taxon>Arthropoda</taxon>
        <taxon>Hexapoda</taxon>
        <taxon>Insecta</taxon>
        <taxon>Pterygota</taxon>
        <taxon>Neoptera</taxon>
        <taxon>Paraneoptera</taxon>
        <taxon>Hemiptera</taxon>
        <taxon>Auchenorrhyncha</taxon>
        <taxon>Membracoidea</taxon>
        <taxon>Cicadellidae</taxon>
        <taxon>Cicadellinae</taxon>
        <taxon>Cicadellini</taxon>
        <taxon>Graphocephala</taxon>
    </lineage>
</organism>
<dbReference type="PANTHER" id="PTHR24322">
    <property type="entry name" value="PKSB"/>
    <property type="match status" value="1"/>
</dbReference>
<dbReference type="Pfam" id="PF00106">
    <property type="entry name" value="adh_short"/>
    <property type="match status" value="1"/>
</dbReference>
<sequence>MARPRKLSVPAETVAKNLNKNRLWLWLEWICFVILYVPYIIQALYRKLLPPKCKSLDGKVVLVTGAGRGLGKELALRFARLGCKVACVDINQATVLDTAEEIVRDGERAKAYFTNVAEPEDIKELRMAVTKDLGPLDILVNNASIVYSQRLEETTEDVIRAVVDTNILSYVWMVQEFLPSMKERNAGHIVTISSMSAHTGLVNGSLYAACKWAITGFMESVRQEMRVEGYNNINFTTIYPAFMDNIKTFLCLRQMKYCYRLEAVAARTIIAVRRNEVSSFIPEYLYYMCMLVKLLPTQLADWGYSLVCGDEGMKSTKPFLDESDPIIRDAVKS</sequence>
<keyword evidence="2" id="KW-0560">Oxidoreductase</keyword>
<keyword evidence="4" id="KW-1133">Transmembrane helix</keyword>
<dbReference type="PANTHER" id="PTHR24322:SF736">
    <property type="entry name" value="RETINOL DEHYDROGENASE 10"/>
    <property type="match status" value="1"/>
</dbReference>
<evidence type="ECO:0000256" key="1">
    <source>
        <dbReference type="ARBA" id="ARBA00006484"/>
    </source>
</evidence>
<dbReference type="PRINTS" id="PR00080">
    <property type="entry name" value="SDRFAMILY"/>
</dbReference>